<evidence type="ECO:0008006" key="5">
    <source>
        <dbReference type="Google" id="ProtNLM"/>
    </source>
</evidence>
<dbReference type="Proteomes" id="UP000199052">
    <property type="component" value="Unassembled WGS sequence"/>
</dbReference>
<dbReference type="STRING" id="504797.SAMN05421678_102299"/>
<keyword evidence="2" id="KW-1133">Transmembrane helix</keyword>
<keyword evidence="2" id="KW-0812">Transmembrane</keyword>
<evidence type="ECO:0000256" key="1">
    <source>
        <dbReference type="SAM" id="MobiDB-lite"/>
    </source>
</evidence>
<feature type="compositionally biased region" description="Pro residues" evidence="1">
    <location>
        <begin position="43"/>
        <end position="55"/>
    </location>
</feature>
<organism evidence="3 4">
    <name type="scientific">Actinopolymorpha cephalotaxi</name>
    <dbReference type="NCBI Taxonomy" id="504797"/>
    <lineage>
        <taxon>Bacteria</taxon>
        <taxon>Bacillati</taxon>
        <taxon>Actinomycetota</taxon>
        <taxon>Actinomycetes</taxon>
        <taxon>Propionibacteriales</taxon>
        <taxon>Actinopolymorphaceae</taxon>
        <taxon>Actinopolymorpha</taxon>
    </lineage>
</organism>
<evidence type="ECO:0000313" key="3">
    <source>
        <dbReference type="EMBL" id="SFF82398.1"/>
    </source>
</evidence>
<gene>
    <name evidence="3" type="ORF">SAMN05421678_102299</name>
</gene>
<feature type="region of interest" description="Disordered" evidence="1">
    <location>
        <begin position="39"/>
        <end position="60"/>
    </location>
</feature>
<proteinExistence type="predicted"/>
<dbReference type="EMBL" id="FOOI01000002">
    <property type="protein sequence ID" value="SFF82398.1"/>
    <property type="molecule type" value="Genomic_DNA"/>
</dbReference>
<accession>A0A1I2LUW1</accession>
<evidence type="ECO:0000256" key="2">
    <source>
        <dbReference type="SAM" id="Phobius"/>
    </source>
</evidence>
<reference evidence="3 4" key="1">
    <citation type="submission" date="2016-10" db="EMBL/GenBank/DDBJ databases">
        <authorList>
            <person name="de Groot N.N."/>
        </authorList>
    </citation>
    <scope>NUCLEOTIDE SEQUENCE [LARGE SCALE GENOMIC DNA]</scope>
    <source>
        <strain evidence="3 4">CPCC 202808</strain>
    </source>
</reference>
<keyword evidence="2" id="KW-0472">Membrane</keyword>
<feature type="transmembrane region" description="Helical" evidence="2">
    <location>
        <begin position="332"/>
        <end position="353"/>
    </location>
</feature>
<name>A0A1I2LUW1_9ACTN</name>
<protein>
    <recommendedName>
        <fullName evidence="5">Peptidase</fullName>
    </recommendedName>
</protein>
<evidence type="ECO:0000313" key="4">
    <source>
        <dbReference type="Proteomes" id="UP000199052"/>
    </source>
</evidence>
<dbReference type="AlphaFoldDB" id="A0A1I2LUW1"/>
<sequence>MSTGERSTTPLVRTLVRYAVLLAGLALLVPGVLGGRPANADSWPPPSPSPTPSPARPADTGAFGVRLLEAPVNRVDDPRARIYIVDHVNPGTTFRRKFLVSSTSPRPHVVTIYAAAAAIRRDAFIFAAGHTSNELSSWINVDKPKLRLPPHGQAVVEATISVPKEASEGERYAVIWTQMKSPKAQANENVSLVNRVGIRVYLDVGPGGEPPSNFKVNRVVPERTESGLPEIVADVTNTGKRALDLSGELWLDHGPGSLRAGPFPVDEGTTLAPGNRGSVTVRLDERLPNGPWKFRLKLRSGETEHTTTGDVTFPATRGTFGLPATLSAPLPLALLSTGALGVVGVSVLGFVGLRRFRARP</sequence>